<dbReference type="KEGG" id="ssl:SS1G_05534"/>
<keyword evidence="2" id="KW-1185">Reference proteome</keyword>
<dbReference type="RefSeq" id="XP_001594105.1">
    <property type="nucleotide sequence ID" value="XM_001594055.1"/>
</dbReference>
<dbReference type="EMBL" id="CH476626">
    <property type="protein sequence ID" value="EDO03056.1"/>
    <property type="molecule type" value="Genomic_DNA"/>
</dbReference>
<gene>
    <name evidence="1" type="ORF">SS1G_05534</name>
</gene>
<dbReference type="GeneID" id="5490106"/>
<sequence length="63" mass="7260">MCGADQLRPATGQGQPARWPTAYACASHRPWHIRFWELERGLKGVRTTTLQTKEGQIRQRNLK</sequence>
<accession>A7EJP0</accession>
<dbReference type="InParanoid" id="A7EJP0"/>
<organism evidence="1 2">
    <name type="scientific">Sclerotinia sclerotiorum (strain ATCC 18683 / 1980 / Ss-1)</name>
    <name type="common">White mold</name>
    <name type="synonym">Whetzelinia sclerotiorum</name>
    <dbReference type="NCBI Taxonomy" id="665079"/>
    <lineage>
        <taxon>Eukaryota</taxon>
        <taxon>Fungi</taxon>
        <taxon>Dikarya</taxon>
        <taxon>Ascomycota</taxon>
        <taxon>Pezizomycotina</taxon>
        <taxon>Leotiomycetes</taxon>
        <taxon>Helotiales</taxon>
        <taxon>Sclerotiniaceae</taxon>
        <taxon>Sclerotinia</taxon>
    </lineage>
</organism>
<evidence type="ECO:0000313" key="2">
    <source>
        <dbReference type="Proteomes" id="UP000001312"/>
    </source>
</evidence>
<dbReference type="HOGENOM" id="CLU_2887165_0_0_1"/>
<dbReference type="Proteomes" id="UP000001312">
    <property type="component" value="Unassembled WGS sequence"/>
</dbReference>
<protein>
    <submittedName>
        <fullName evidence="1">Uncharacterized protein</fullName>
    </submittedName>
</protein>
<name>A7EJP0_SCLS1</name>
<evidence type="ECO:0000313" key="1">
    <source>
        <dbReference type="EMBL" id="EDO03056.1"/>
    </source>
</evidence>
<dbReference type="AlphaFoldDB" id="A7EJP0"/>
<reference evidence="2" key="1">
    <citation type="journal article" date="2011" name="PLoS Genet.">
        <title>Genomic analysis of the necrotrophic fungal pathogens Sclerotinia sclerotiorum and Botrytis cinerea.</title>
        <authorList>
            <person name="Amselem J."/>
            <person name="Cuomo C.A."/>
            <person name="van Kan J.A."/>
            <person name="Viaud M."/>
            <person name="Benito E.P."/>
            <person name="Couloux A."/>
            <person name="Coutinho P.M."/>
            <person name="de Vries R.P."/>
            <person name="Dyer P.S."/>
            <person name="Fillinger S."/>
            <person name="Fournier E."/>
            <person name="Gout L."/>
            <person name="Hahn M."/>
            <person name="Kohn L."/>
            <person name="Lapalu N."/>
            <person name="Plummer K.M."/>
            <person name="Pradier J.M."/>
            <person name="Quevillon E."/>
            <person name="Sharon A."/>
            <person name="Simon A."/>
            <person name="ten Have A."/>
            <person name="Tudzynski B."/>
            <person name="Tudzynski P."/>
            <person name="Wincker P."/>
            <person name="Andrew M."/>
            <person name="Anthouard V."/>
            <person name="Beever R.E."/>
            <person name="Beffa R."/>
            <person name="Benoit I."/>
            <person name="Bouzid O."/>
            <person name="Brault B."/>
            <person name="Chen Z."/>
            <person name="Choquer M."/>
            <person name="Collemare J."/>
            <person name="Cotton P."/>
            <person name="Danchin E.G."/>
            <person name="Da Silva C."/>
            <person name="Gautier A."/>
            <person name="Giraud C."/>
            <person name="Giraud T."/>
            <person name="Gonzalez C."/>
            <person name="Grossetete S."/>
            <person name="Guldener U."/>
            <person name="Henrissat B."/>
            <person name="Howlett B.J."/>
            <person name="Kodira C."/>
            <person name="Kretschmer M."/>
            <person name="Lappartient A."/>
            <person name="Leroch M."/>
            <person name="Levis C."/>
            <person name="Mauceli E."/>
            <person name="Neuveglise C."/>
            <person name="Oeser B."/>
            <person name="Pearson M."/>
            <person name="Poulain J."/>
            <person name="Poussereau N."/>
            <person name="Quesneville H."/>
            <person name="Rascle C."/>
            <person name="Schumacher J."/>
            <person name="Segurens B."/>
            <person name="Sexton A."/>
            <person name="Silva E."/>
            <person name="Sirven C."/>
            <person name="Soanes D.M."/>
            <person name="Talbot N.J."/>
            <person name="Templeton M."/>
            <person name="Yandava C."/>
            <person name="Yarden O."/>
            <person name="Zeng Q."/>
            <person name="Rollins J.A."/>
            <person name="Lebrun M.H."/>
            <person name="Dickman M."/>
        </authorList>
    </citation>
    <scope>NUCLEOTIDE SEQUENCE [LARGE SCALE GENOMIC DNA]</scope>
    <source>
        <strain evidence="2">ATCC 18683 / 1980 / Ss-1</strain>
    </source>
</reference>
<proteinExistence type="predicted"/>